<comment type="similarity">
    <text evidence="2">Belongs to the 'GDXG' lipolytic enzyme family.</text>
</comment>
<evidence type="ECO:0000256" key="3">
    <source>
        <dbReference type="ARBA" id="ARBA00022801"/>
    </source>
</evidence>
<accession>A0ABY9WX02</accession>
<dbReference type="EMBL" id="CP043494">
    <property type="protein sequence ID" value="WNG47657.1"/>
    <property type="molecule type" value="Genomic_DNA"/>
</dbReference>
<evidence type="ECO:0000256" key="2">
    <source>
        <dbReference type="ARBA" id="ARBA00010515"/>
    </source>
</evidence>
<keyword evidence="7" id="KW-1185">Reference proteome</keyword>
<evidence type="ECO:0000256" key="1">
    <source>
        <dbReference type="ARBA" id="ARBA00005964"/>
    </source>
</evidence>
<dbReference type="InterPro" id="IPR050309">
    <property type="entry name" value="Type-B_Carboxylest/Lipase"/>
</dbReference>
<dbReference type="InterPro" id="IPR002018">
    <property type="entry name" value="CarbesteraseB"/>
</dbReference>
<dbReference type="RefSeq" id="WP_395804256.1">
    <property type="nucleotide sequence ID" value="NZ_CP043494.1"/>
</dbReference>
<dbReference type="InterPro" id="IPR029058">
    <property type="entry name" value="AB_hydrolase_fold"/>
</dbReference>
<dbReference type="InterPro" id="IPR002168">
    <property type="entry name" value="Lipase_GDXG_HIS_AS"/>
</dbReference>
<evidence type="ECO:0000313" key="6">
    <source>
        <dbReference type="EMBL" id="WNG47657.1"/>
    </source>
</evidence>
<keyword evidence="3 4" id="KW-0378">Hydrolase</keyword>
<evidence type="ECO:0000256" key="4">
    <source>
        <dbReference type="RuleBase" id="RU361235"/>
    </source>
</evidence>
<sequence length="496" mass="53054">MDHPVVTTSSGRIRGMAGNGIARFLGIPYAASPLGSRRFQLPRPPEPWADVRDASAPGPTAPQLHRPLPGLDLDPLVGRGWRRGDDFLNVNVWTPDVSARGLPVMVFIHGGGFVGGSNDATVNDGSGFARSGVVCVAINYRLGVEGFLPVPGAPTNLGLRDQLAALGWVQENIAAFGGDPGNVTVFGESAGAMAVASLLSSPLAKGLFRRAIVQSGHGAMVRPPEVAARLVHRMAKLLRVTPDVEGFRRRTVEECLAALEKLSRPFSGVDLRDETGLDPAFGLSSFLPVHGDDVLPVPPLTALAKGAGAEVDLLIGTNAEEMNLYLVLVEARLRIYGWMATLALSRRVRGARAILEDYGLNQKGRRAGEVLSAAMSDLVFRWPARQFAAAHHGRTHVYEFGWRSPACGGKLGACHGLELPFVFDTLKCTTGLEGLTGTAPPQALADRIHRLWVDFSTDGTLPWPEYDAATRQVCALETGTTFTARDMPAARYLPRA</sequence>
<gene>
    <name evidence="6" type="ORF">F0U60_28675</name>
</gene>
<proteinExistence type="inferred from homology"/>
<dbReference type="PANTHER" id="PTHR11559">
    <property type="entry name" value="CARBOXYLESTERASE"/>
    <property type="match status" value="1"/>
</dbReference>
<protein>
    <recommendedName>
        <fullName evidence="4">Carboxylic ester hydrolase</fullName>
        <ecNumber evidence="4">3.1.1.-</ecNumber>
    </recommendedName>
</protein>
<dbReference type="EC" id="3.1.1.-" evidence="4"/>
<dbReference type="Pfam" id="PF00135">
    <property type="entry name" value="COesterase"/>
    <property type="match status" value="1"/>
</dbReference>
<reference evidence="6 7" key="1">
    <citation type="submission" date="2019-08" db="EMBL/GenBank/DDBJ databases">
        <title>Archangium and Cystobacter genomes.</title>
        <authorList>
            <person name="Chen I.-C.K."/>
            <person name="Wielgoss S."/>
        </authorList>
    </citation>
    <scope>NUCLEOTIDE SEQUENCE [LARGE SCALE GENOMIC DNA]</scope>
    <source>
        <strain evidence="6 7">Cbm 6</strain>
    </source>
</reference>
<evidence type="ECO:0000259" key="5">
    <source>
        <dbReference type="Pfam" id="PF00135"/>
    </source>
</evidence>
<dbReference type="Proteomes" id="UP001611383">
    <property type="component" value="Chromosome"/>
</dbReference>
<evidence type="ECO:0000313" key="7">
    <source>
        <dbReference type="Proteomes" id="UP001611383"/>
    </source>
</evidence>
<organism evidence="6 7">
    <name type="scientific">Archangium minus</name>
    <dbReference type="NCBI Taxonomy" id="83450"/>
    <lineage>
        <taxon>Bacteria</taxon>
        <taxon>Pseudomonadati</taxon>
        <taxon>Myxococcota</taxon>
        <taxon>Myxococcia</taxon>
        <taxon>Myxococcales</taxon>
        <taxon>Cystobacterineae</taxon>
        <taxon>Archangiaceae</taxon>
        <taxon>Archangium</taxon>
    </lineage>
</organism>
<dbReference type="InterPro" id="IPR019826">
    <property type="entry name" value="Carboxylesterase_B_AS"/>
</dbReference>
<dbReference type="Gene3D" id="3.40.50.1820">
    <property type="entry name" value="alpha/beta hydrolase"/>
    <property type="match status" value="1"/>
</dbReference>
<name>A0ABY9WX02_9BACT</name>
<dbReference type="SUPFAM" id="SSF53474">
    <property type="entry name" value="alpha/beta-Hydrolases"/>
    <property type="match status" value="1"/>
</dbReference>
<feature type="domain" description="Carboxylesterase type B" evidence="5">
    <location>
        <begin position="3"/>
        <end position="481"/>
    </location>
</feature>
<dbReference type="PROSITE" id="PS01173">
    <property type="entry name" value="LIPASE_GDXG_HIS"/>
    <property type="match status" value="1"/>
</dbReference>
<comment type="similarity">
    <text evidence="1 4">Belongs to the type-B carboxylesterase/lipase family.</text>
</comment>
<dbReference type="PROSITE" id="PS00122">
    <property type="entry name" value="CARBOXYLESTERASE_B_1"/>
    <property type="match status" value="1"/>
</dbReference>